<feature type="transmembrane region" description="Helical" evidence="3">
    <location>
        <begin position="212"/>
        <end position="230"/>
    </location>
</feature>
<protein>
    <submittedName>
        <fullName evidence="4">MFS general substrate transporter</fullName>
    </submittedName>
</protein>
<dbReference type="Proteomes" id="UP000703269">
    <property type="component" value="Unassembled WGS sequence"/>
</dbReference>
<dbReference type="GO" id="GO:0016020">
    <property type="term" value="C:membrane"/>
    <property type="evidence" value="ECO:0007669"/>
    <property type="project" value="UniProtKB-SubCell"/>
</dbReference>
<dbReference type="PANTHER" id="PTHR11360:SF287">
    <property type="entry name" value="MFS MONOCARBOXYLATE TRANSPORTER"/>
    <property type="match status" value="1"/>
</dbReference>
<dbReference type="SUPFAM" id="SSF103473">
    <property type="entry name" value="MFS general substrate transporter"/>
    <property type="match status" value="1"/>
</dbReference>
<feature type="transmembrane region" description="Helical" evidence="3">
    <location>
        <begin position="146"/>
        <end position="165"/>
    </location>
</feature>
<comment type="subcellular location">
    <subcellularLocation>
        <location evidence="1">Membrane</location>
        <topology evidence="1">Multi-pass membrane protein</topology>
    </subcellularLocation>
</comment>
<proteinExistence type="inferred from homology"/>
<evidence type="ECO:0000313" key="5">
    <source>
        <dbReference type="Proteomes" id="UP000703269"/>
    </source>
</evidence>
<feature type="transmembrane region" description="Helical" evidence="3">
    <location>
        <begin position="121"/>
        <end position="140"/>
    </location>
</feature>
<keyword evidence="3" id="KW-0812">Transmembrane</keyword>
<comment type="caution">
    <text evidence="4">The sequence shown here is derived from an EMBL/GenBank/DDBJ whole genome shotgun (WGS) entry which is preliminary data.</text>
</comment>
<evidence type="ECO:0000256" key="3">
    <source>
        <dbReference type="SAM" id="Phobius"/>
    </source>
</evidence>
<feature type="transmembrane region" description="Helical" evidence="3">
    <location>
        <begin position="88"/>
        <end position="109"/>
    </location>
</feature>
<dbReference type="Gene3D" id="1.20.1250.20">
    <property type="entry name" value="MFS general substrate transporter like domains"/>
    <property type="match status" value="2"/>
</dbReference>
<dbReference type="GO" id="GO:0022857">
    <property type="term" value="F:transmembrane transporter activity"/>
    <property type="evidence" value="ECO:0007669"/>
    <property type="project" value="InterPro"/>
</dbReference>
<evidence type="ECO:0000256" key="2">
    <source>
        <dbReference type="ARBA" id="ARBA00006727"/>
    </source>
</evidence>
<sequence>MDVFQLDEETKVDACAETSSCEKALDILDIPEATSVLAPADGGFAAWSTLISCCFLGLFVWGFPESAGVILAAVLEDPLYTSQPRAQYHLQLIGTICPAILYCSGIFICPTFICRLRIRKIYIRFGIVLCFASVLVASFVNNVVGLVILTSVGFSLGASLIYYPAISYMCEWWIARRGEANGILNAWNNCAGVVFTRVLPLLLSHVGITWTMRIYAILFALIPSCATLFIKPRHPEVREHSWGYFRRTHYGAFLQDRRFWFFIVMNMLQGLAFFAPLNVLPAFAASLGVSGNTASLPLTLANVMTILSGCIAGWICDRYDVWMLALASLGLASTATFVLWGIASFSFAGLVVFSVAYGFVAGCWAGVWGGFARSVAGDDPALATTVFSLMLFSRGIGNIVSTQLSASLQHVRIDLLRHGRPPKIGFSVGSGQYTALIVFTGSCFAAATVVAACAWYFRRRSSQRVVCPSITTLRMPHADDVEK</sequence>
<dbReference type="OrthoDB" id="2213137at2759"/>
<accession>A0A9P3GNL8</accession>
<feature type="transmembrane region" description="Helical" evidence="3">
    <location>
        <begin position="44"/>
        <end position="63"/>
    </location>
</feature>
<feature type="transmembrane region" description="Helical" evidence="3">
    <location>
        <begin position="296"/>
        <end position="315"/>
    </location>
</feature>
<comment type="similarity">
    <text evidence="2">Belongs to the major facilitator superfamily. Monocarboxylate porter (TC 2.A.1.13) family.</text>
</comment>
<dbReference type="InterPro" id="IPR036259">
    <property type="entry name" value="MFS_trans_sf"/>
</dbReference>
<gene>
    <name evidence="4" type="ORF">PsYK624_137500</name>
</gene>
<dbReference type="InterPro" id="IPR011701">
    <property type="entry name" value="MFS"/>
</dbReference>
<dbReference type="Pfam" id="PF07690">
    <property type="entry name" value="MFS_1"/>
    <property type="match status" value="1"/>
</dbReference>
<evidence type="ECO:0000256" key="1">
    <source>
        <dbReference type="ARBA" id="ARBA00004141"/>
    </source>
</evidence>
<dbReference type="EMBL" id="BPQB01000073">
    <property type="protein sequence ID" value="GJE97529.1"/>
    <property type="molecule type" value="Genomic_DNA"/>
</dbReference>
<keyword evidence="3" id="KW-1133">Transmembrane helix</keyword>
<feature type="transmembrane region" description="Helical" evidence="3">
    <location>
        <begin position="433"/>
        <end position="457"/>
    </location>
</feature>
<feature type="transmembrane region" description="Helical" evidence="3">
    <location>
        <begin position="322"/>
        <end position="342"/>
    </location>
</feature>
<organism evidence="4 5">
    <name type="scientific">Phanerochaete sordida</name>
    <dbReference type="NCBI Taxonomy" id="48140"/>
    <lineage>
        <taxon>Eukaryota</taxon>
        <taxon>Fungi</taxon>
        <taxon>Dikarya</taxon>
        <taxon>Basidiomycota</taxon>
        <taxon>Agaricomycotina</taxon>
        <taxon>Agaricomycetes</taxon>
        <taxon>Polyporales</taxon>
        <taxon>Phanerochaetaceae</taxon>
        <taxon>Phanerochaete</taxon>
    </lineage>
</organism>
<keyword evidence="3" id="KW-0472">Membrane</keyword>
<reference evidence="4 5" key="1">
    <citation type="submission" date="2021-08" db="EMBL/GenBank/DDBJ databases">
        <title>Draft Genome Sequence of Phanerochaete sordida strain YK-624.</title>
        <authorList>
            <person name="Mori T."/>
            <person name="Dohra H."/>
            <person name="Suzuki T."/>
            <person name="Kawagishi H."/>
            <person name="Hirai H."/>
        </authorList>
    </citation>
    <scope>NUCLEOTIDE SEQUENCE [LARGE SCALE GENOMIC DNA]</scope>
    <source>
        <strain evidence="4 5">YK-624</strain>
    </source>
</reference>
<name>A0A9P3GNL8_9APHY</name>
<keyword evidence="5" id="KW-1185">Reference proteome</keyword>
<feature type="transmembrane region" description="Helical" evidence="3">
    <location>
        <begin position="348"/>
        <end position="369"/>
    </location>
</feature>
<dbReference type="AlphaFoldDB" id="A0A9P3GNL8"/>
<feature type="transmembrane region" description="Helical" evidence="3">
    <location>
        <begin position="259"/>
        <end position="284"/>
    </location>
</feature>
<evidence type="ECO:0000313" key="4">
    <source>
        <dbReference type="EMBL" id="GJE97529.1"/>
    </source>
</evidence>
<dbReference type="InterPro" id="IPR050327">
    <property type="entry name" value="Proton-linked_MCT"/>
</dbReference>
<dbReference type="PANTHER" id="PTHR11360">
    <property type="entry name" value="MONOCARBOXYLATE TRANSPORTER"/>
    <property type="match status" value="1"/>
</dbReference>